<dbReference type="VEuPathDB" id="ToxoDB:LOC34621050"/>
<name>A0A1D3D979_9EIME</name>
<dbReference type="InParanoid" id="A0A1D3D979"/>
<reference evidence="1 2" key="1">
    <citation type="journal article" date="2016" name="BMC Genomics">
        <title>Comparative genomics reveals Cyclospora cayetanensis possesses coccidia-like metabolism and invasion components but unique surface antigens.</title>
        <authorList>
            <person name="Liu S."/>
            <person name="Wang L."/>
            <person name="Zheng H."/>
            <person name="Xu Z."/>
            <person name="Roellig D.M."/>
            <person name="Li N."/>
            <person name="Frace M.A."/>
            <person name="Tang K."/>
            <person name="Arrowood M.J."/>
            <person name="Moss D.M."/>
            <person name="Zhang L."/>
            <person name="Feng Y."/>
            <person name="Xiao L."/>
        </authorList>
    </citation>
    <scope>NUCLEOTIDE SEQUENCE [LARGE SCALE GENOMIC DNA]</scope>
    <source>
        <strain evidence="1 2">CHN_HEN01</strain>
    </source>
</reference>
<sequence length="200" mass="20868">MAMRGALEAGSLDSLVEETPLASAALFLFLFLAKQLLAAVAGAYLQQQPGSSRGSSLRLLHQQNLQQHRLTAFAALAKAATALLAAARSACSSPFKRLLGSISPLHEHQQHHRGADRTAAETEGLLADAENSDEGSCRLPLRFTCGCSTNQHPRISSAAAAAAAHVPIGGDIVIAFNPNAGSIEMALAGGSPEMESYLKK</sequence>
<dbReference type="EMBL" id="JROU02000210">
    <property type="protein sequence ID" value="OEH80020.1"/>
    <property type="molecule type" value="Genomic_DNA"/>
</dbReference>
<proteinExistence type="predicted"/>
<organism evidence="1 2">
    <name type="scientific">Cyclospora cayetanensis</name>
    <dbReference type="NCBI Taxonomy" id="88456"/>
    <lineage>
        <taxon>Eukaryota</taxon>
        <taxon>Sar</taxon>
        <taxon>Alveolata</taxon>
        <taxon>Apicomplexa</taxon>
        <taxon>Conoidasida</taxon>
        <taxon>Coccidia</taxon>
        <taxon>Eucoccidiorida</taxon>
        <taxon>Eimeriorina</taxon>
        <taxon>Eimeriidae</taxon>
        <taxon>Cyclospora</taxon>
    </lineage>
</organism>
<accession>A0A1D3D979</accession>
<dbReference type="VEuPathDB" id="ToxoDB:cyc_04527"/>
<evidence type="ECO:0000313" key="2">
    <source>
        <dbReference type="Proteomes" id="UP000095192"/>
    </source>
</evidence>
<dbReference type="Proteomes" id="UP000095192">
    <property type="component" value="Unassembled WGS sequence"/>
</dbReference>
<dbReference type="AlphaFoldDB" id="A0A1D3D979"/>
<protein>
    <submittedName>
        <fullName evidence="1">Uncharacterized protein</fullName>
    </submittedName>
</protein>
<evidence type="ECO:0000313" key="1">
    <source>
        <dbReference type="EMBL" id="OEH80020.1"/>
    </source>
</evidence>
<gene>
    <name evidence="1" type="ORF">cyc_04527</name>
</gene>
<keyword evidence="2" id="KW-1185">Reference proteome</keyword>
<comment type="caution">
    <text evidence="1">The sequence shown here is derived from an EMBL/GenBank/DDBJ whole genome shotgun (WGS) entry which is preliminary data.</text>
</comment>